<accession>A0A2N9LUH9</accession>
<dbReference type="SUPFAM" id="SSF47413">
    <property type="entry name" value="lambda repressor-like DNA-binding domains"/>
    <property type="match status" value="1"/>
</dbReference>
<gene>
    <name evidence="6" type="ORF">SBA5_560045</name>
</gene>
<feature type="region of interest" description="Disordered" evidence="4">
    <location>
        <begin position="256"/>
        <end position="275"/>
    </location>
</feature>
<evidence type="ECO:0000313" key="6">
    <source>
        <dbReference type="EMBL" id="SPE26879.1"/>
    </source>
</evidence>
<dbReference type="Pfam" id="PF01381">
    <property type="entry name" value="HTH_3"/>
    <property type="match status" value="1"/>
</dbReference>
<dbReference type="SMART" id="SM00530">
    <property type="entry name" value="HTH_XRE"/>
    <property type="match status" value="1"/>
</dbReference>
<keyword evidence="2" id="KW-0238">DNA-binding</keyword>
<dbReference type="Gene3D" id="1.10.260.40">
    <property type="entry name" value="lambda repressor-like DNA-binding domains"/>
    <property type="match status" value="1"/>
</dbReference>
<reference evidence="7" key="1">
    <citation type="submission" date="2018-02" db="EMBL/GenBank/DDBJ databases">
        <authorList>
            <person name="Hausmann B."/>
        </authorList>
    </citation>
    <scope>NUCLEOTIDE SEQUENCE [LARGE SCALE GENOMIC DNA]</scope>
    <source>
        <strain evidence="7">Peat soil MAG SbA5</strain>
    </source>
</reference>
<dbReference type="InterPro" id="IPR001387">
    <property type="entry name" value="Cro/C1-type_HTH"/>
</dbReference>
<keyword evidence="3" id="KW-0804">Transcription</keyword>
<dbReference type="InterPro" id="IPR015927">
    <property type="entry name" value="Peptidase_S24_S26A/B/C"/>
</dbReference>
<feature type="domain" description="HTH cro/C1-type" evidence="5">
    <location>
        <begin position="17"/>
        <end position="55"/>
    </location>
</feature>
<evidence type="ECO:0000259" key="5">
    <source>
        <dbReference type="PROSITE" id="PS50943"/>
    </source>
</evidence>
<protein>
    <recommendedName>
        <fullName evidence="5">HTH cro/C1-type domain-containing protein</fullName>
    </recommendedName>
</protein>
<dbReference type="PROSITE" id="PS50943">
    <property type="entry name" value="HTH_CROC1"/>
    <property type="match status" value="1"/>
</dbReference>
<dbReference type="AlphaFoldDB" id="A0A2N9LUH9"/>
<dbReference type="Pfam" id="PF00717">
    <property type="entry name" value="Peptidase_S24"/>
    <property type="match status" value="1"/>
</dbReference>
<proteinExistence type="predicted"/>
<dbReference type="InterPro" id="IPR036286">
    <property type="entry name" value="LexA/Signal_pep-like_sf"/>
</dbReference>
<evidence type="ECO:0000256" key="1">
    <source>
        <dbReference type="ARBA" id="ARBA00023015"/>
    </source>
</evidence>
<dbReference type="GO" id="GO:0003677">
    <property type="term" value="F:DNA binding"/>
    <property type="evidence" value="ECO:0007669"/>
    <property type="project" value="UniProtKB-KW"/>
</dbReference>
<dbReference type="SUPFAM" id="SSF51306">
    <property type="entry name" value="LexA/Signal peptidase"/>
    <property type="match status" value="1"/>
</dbReference>
<evidence type="ECO:0000256" key="4">
    <source>
        <dbReference type="SAM" id="MobiDB-lite"/>
    </source>
</evidence>
<organism evidence="6 7">
    <name type="scientific">Candidatus Sulfuritelmatomonas gaucii</name>
    <dbReference type="NCBI Taxonomy" id="2043161"/>
    <lineage>
        <taxon>Bacteria</taxon>
        <taxon>Pseudomonadati</taxon>
        <taxon>Acidobacteriota</taxon>
        <taxon>Terriglobia</taxon>
        <taxon>Terriglobales</taxon>
        <taxon>Acidobacteriaceae</taxon>
        <taxon>Candidatus Sulfuritelmatomonas</taxon>
    </lineage>
</organism>
<dbReference type="Proteomes" id="UP000239735">
    <property type="component" value="Unassembled WGS sequence"/>
</dbReference>
<evidence type="ECO:0000313" key="7">
    <source>
        <dbReference type="Proteomes" id="UP000239735"/>
    </source>
</evidence>
<sequence>MRSTAQKPQPSEWAGRIRGLLDDLKLSQAELAERVGVSPATVSRWVQGRQEPTAEFYVALGNLARPPHGVYFWERAGVDSAALSDASLRNVPVSMPVKLRDLKLVSTRKLSRQLDGAGNAVAIPLLNITAYGDRIPPRQNVTVSEVAIEEILLAPLAWCPHPEKMIAIHFDGESMLPTITPGSLLFIDSAIRERDRLHQRIAVIAHRDLGFKVARFQRISGADLLISANYKFLPVNVTNASKWKIFGEVMWWISRDPESSGKSSQPAEKPAPAQT</sequence>
<dbReference type="CDD" id="cd00093">
    <property type="entry name" value="HTH_XRE"/>
    <property type="match status" value="1"/>
</dbReference>
<evidence type="ECO:0000256" key="3">
    <source>
        <dbReference type="ARBA" id="ARBA00023163"/>
    </source>
</evidence>
<dbReference type="InterPro" id="IPR010982">
    <property type="entry name" value="Lambda_DNA-bd_dom_sf"/>
</dbReference>
<dbReference type="EMBL" id="OKRB01000115">
    <property type="protein sequence ID" value="SPE26879.1"/>
    <property type="molecule type" value="Genomic_DNA"/>
</dbReference>
<dbReference type="PANTHER" id="PTHR40661:SF3">
    <property type="entry name" value="FELS-1 PROPHAGE TRANSCRIPTIONAL REGULATOR"/>
    <property type="match status" value="1"/>
</dbReference>
<evidence type="ECO:0000256" key="2">
    <source>
        <dbReference type="ARBA" id="ARBA00023125"/>
    </source>
</evidence>
<name>A0A2N9LUH9_9BACT</name>
<dbReference type="OrthoDB" id="9794834at2"/>
<dbReference type="Gene3D" id="2.10.109.10">
    <property type="entry name" value="Umud Fragment, subunit A"/>
    <property type="match status" value="1"/>
</dbReference>
<dbReference type="CDD" id="cd06462">
    <property type="entry name" value="Peptidase_S24_S26"/>
    <property type="match status" value="1"/>
</dbReference>
<keyword evidence="1" id="KW-0805">Transcription regulation</keyword>
<dbReference type="PANTHER" id="PTHR40661">
    <property type="match status" value="1"/>
</dbReference>